<dbReference type="PROSITE" id="PS00804">
    <property type="entry name" value="CALRETICULIN_2"/>
    <property type="match status" value="1"/>
</dbReference>
<gene>
    <name evidence="2" type="ORF">HAX54_027069</name>
</gene>
<feature type="region of interest" description="Disordered" evidence="1">
    <location>
        <begin position="150"/>
        <end position="181"/>
    </location>
</feature>
<dbReference type="InterPro" id="IPR018124">
    <property type="entry name" value="Calret/calnex_CS"/>
</dbReference>
<reference evidence="2 3" key="1">
    <citation type="journal article" date="2021" name="BMC Genomics">
        <title>Datura genome reveals duplications of psychoactive alkaloid biosynthetic genes and high mutation rate following tissue culture.</title>
        <authorList>
            <person name="Rajewski A."/>
            <person name="Carter-House D."/>
            <person name="Stajich J."/>
            <person name="Litt A."/>
        </authorList>
    </citation>
    <scope>NUCLEOTIDE SEQUENCE [LARGE SCALE GENOMIC DNA]</scope>
    <source>
        <strain evidence="2">AR-01</strain>
    </source>
</reference>
<dbReference type="EMBL" id="JACEIK010000329">
    <property type="protein sequence ID" value="MCD7455128.1"/>
    <property type="molecule type" value="Genomic_DNA"/>
</dbReference>
<name>A0ABS8S8H8_DATST</name>
<evidence type="ECO:0000313" key="2">
    <source>
        <dbReference type="EMBL" id="MCD7455128.1"/>
    </source>
</evidence>
<organism evidence="2 3">
    <name type="scientific">Datura stramonium</name>
    <name type="common">Jimsonweed</name>
    <name type="synonym">Common thornapple</name>
    <dbReference type="NCBI Taxonomy" id="4076"/>
    <lineage>
        <taxon>Eukaryota</taxon>
        <taxon>Viridiplantae</taxon>
        <taxon>Streptophyta</taxon>
        <taxon>Embryophyta</taxon>
        <taxon>Tracheophyta</taxon>
        <taxon>Spermatophyta</taxon>
        <taxon>Magnoliopsida</taxon>
        <taxon>eudicotyledons</taxon>
        <taxon>Gunneridae</taxon>
        <taxon>Pentapetalae</taxon>
        <taxon>asterids</taxon>
        <taxon>lamiids</taxon>
        <taxon>Solanales</taxon>
        <taxon>Solanaceae</taxon>
        <taxon>Solanoideae</taxon>
        <taxon>Datureae</taxon>
        <taxon>Datura</taxon>
    </lineage>
</organism>
<protein>
    <submittedName>
        <fullName evidence="2">Uncharacterized protein</fullName>
    </submittedName>
</protein>
<sequence>MPALETVSVIRSTSPVRLLVLVRDYQRVIYSLCEYSMAMERQESGGSWTQYALLLLAGCFVSQLYASSDVKFYESFDEAFADVGLCLRKEELMVWKHAKSEDMMTLGFLRQGWIPKNSTMISYTIMFGPDKCGATNKRPFQTQMIRSPRTGMRGKKIPDQAAKKPDDWDEDAPMEVKMRGC</sequence>
<evidence type="ECO:0000256" key="1">
    <source>
        <dbReference type="SAM" id="MobiDB-lite"/>
    </source>
</evidence>
<dbReference type="PANTHER" id="PTHR11073">
    <property type="entry name" value="CALRETICULIN AND CALNEXIN"/>
    <property type="match status" value="1"/>
</dbReference>
<feature type="compositionally biased region" description="Basic and acidic residues" evidence="1">
    <location>
        <begin position="156"/>
        <end position="166"/>
    </location>
</feature>
<keyword evidence="3" id="KW-1185">Reference proteome</keyword>
<comment type="caution">
    <text evidence="2">The sequence shown here is derived from an EMBL/GenBank/DDBJ whole genome shotgun (WGS) entry which is preliminary data.</text>
</comment>
<dbReference type="Proteomes" id="UP000823775">
    <property type="component" value="Unassembled WGS sequence"/>
</dbReference>
<accession>A0ABS8S8H8</accession>
<dbReference type="PANTHER" id="PTHR11073:SF1">
    <property type="entry name" value="CALNEXIN 14D-RELATED"/>
    <property type="match status" value="1"/>
</dbReference>
<evidence type="ECO:0000313" key="3">
    <source>
        <dbReference type="Proteomes" id="UP000823775"/>
    </source>
</evidence>
<proteinExistence type="predicted"/>
<dbReference type="InterPro" id="IPR001580">
    <property type="entry name" value="Calret/calnex"/>
</dbReference>